<dbReference type="AlphaFoldDB" id="A0A9Q0CJ10"/>
<dbReference type="PANTHER" id="PTHR37259">
    <property type="entry name" value="OS07G0474300 PROTEIN"/>
    <property type="match status" value="1"/>
</dbReference>
<feature type="compositionally biased region" description="Basic residues" evidence="1">
    <location>
        <begin position="12"/>
        <end position="21"/>
    </location>
</feature>
<keyword evidence="3" id="KW-1185">Reference proteome</keyword>
<name>A0A9Q0CJ10_9POAL</name>
<comment type="caution">
    <text evidence="2">The sequence shown here is derived from an EMBL/GenBank/DDBJ whole genome shotgun (WGS) entry which is preliminary data.</text>
</comment>
<accession>A0A9Q0CJ10</accession>
<dbReference type="OrthoDB" id="784446at2759"/>
<proteinExistence type="predicted"/>
<feature type="region of interest" description="Disordered" evidence="1">
    <location>
        <begin position="1"/>
        <end position="36"/>
    </location>
</feature>
<dbReference type="Proteomes" id="UP001151287">
    <property type="component" value="Unassembled WGS sequence"/>
</dbReference>
<reference evidence="2" key="1">
    <citation type="journal article" date="2022" name="Cell">
        <title>Repeat-based holocentromeres influence genome architecture and karyotype evolution.</title>
        <authorList>
            <person name="Hofstatter P.G."/>
            <person name="Thangavel G."/>
            <person name="Lux T."/>
            <person name="Neumann P."/>
            <person name="Vondrak T."/>
            <person name="Novak P."/>
            <person name="Zhang M."/>
            <person name="Costa L."/>
            <person name="Castellani M."/>
            <person name="Scott A."/>
            <person name="Toegelov H."/>
            <person name="Fuchs J."/>
            <person name="Mata-Sucre Y."/>
            <person name="Dias Y."/>
            <person name="Vanzela A.L.L."/>
            <person name="Huettel B."/>
            <person name="Almeida C.C.S."/>
            <person name="Simkova H."/>
            <person name="Souza G."/>
            <person name="Pedrosa-Harand A."/>
            <person name="Macas J."/>
            <person name="Mayer K.F.X."/>
            <person name="Houben A."/>
            <person name="Marques A."/>
        </authorList>
    </citation>
    <scope>NUCLEOTIDE SEQUENCE</scope>
    <source>
        <strain evidence="2">RhyBre1mFocal</strain>
    </source>
</reference>
<dbReference type="PANTHER" id="PTHR37259:SF2">
    <property type="entry name" value="OS07G0474300 PROTEIN"/>
    <property type="match status" value="1"/>
</dbReference>
<organism evidence="2 3">
    <name type="scientific">Rhynchospora breviuscula</name>
    <dbReference type="NCBI Taxonomy" id="2022672"/>
    <lineage>
        <taxon>Eukaryota</taxon>
        <taxon>Viridiplantae</taxon>
        <taxon>Streptophyta</taxon>
        <taxon>Embryophyta</taxon>
        <taxon>Tracheophyta</taxon>
        <taxon>Spermatophyta</taxon>
        <taxon>Magnoliopsida</taxon>
        <taxon>Liliopsida</taxon>
        <taxon>Poales</taxon>
        <taxon>Cyperaceae</taxon>
        <taxon>Cyperoideae</taxon>
        <taxon>Rhynchosporeae</taxon>
        <taxon>Rhynchospora</taxon>
    </lineage>
</organism>
<sequence>MDRRPPLVVSPRRLRPRHALPPRHPAPPPAKNFPVTNSKAIHPLRASVSGASLFRPEPDLISSELLAMAKNAKEEEFKENIYLYQESEKENRKLFSPTTPVAHKSATSPLFERGRFYDLYSARRNERLRRRQLELLGETEAVEVIQNPAVAVELKKKTSKKNESARKSISGDFSVSRIPTLRSAVRTSKDLRKSTPSLGFDEKSSVCTSTRRISTRSSARRL</sequence>
<evidence type="ECO:0000256" key="1">
    <source>
        <dbReference type="SAM" id="MobiDB-lite"/>
    </source>
</evidence>
<feature type="compositionally biased region" description="Pro residues" evidence="1">
    <location>
        <begin position="22"/>
        <end position="31"/>
    </location>
</feature>
<evidence type="ECO:0000313" key="2">
    <source>
        <dbReference type="EMBL" id="KAJ1694765.1"/>
    </source>
</evidence>
<gene>
    <name evidence="2" type="ORF">LUZ63_011463</name>
</gene>
<dbReference type="EMBL" id="JAMQYH010000003">
    <property type="protein sequence ID" value="KAJ1694765.1"/>
    <property type="molecule type" value="Genomic_DNA"/>
</dbReference>
<evidence type="ECO:0000313" key="3">
    <source>
        <dbReference type="Proteomes" id="UP001151287"/>
    </source>
</evidence>
<protein>
    <submittedName>
        <fullName evidence="2">Uncharacterized protein</fullName>
    </submittedName>
</protein>
<feature type="compositionally biased region" description="Low complexity" evidence="1">
    <location>
        <begin position="1"/>
        <end position="11"/>
    </location>
</feature>